<sequence length="310" mass="33426">MDNLPHKIPRKALFALLICFISLIPITKGADPNYLFMECPNATLSTTSTYAANSTYQKNLNTLLSGLSSNSNKASDGFYNFTAGSSPPDVAYGHFICRGDLSAATCRDCVAYAAGDVVERCPGSKRVTIWYDECILRFKVLNDISARASSHESGRKFATGELSYSPLRTLYGLAQCTPDLSVSDCNSCLRTCISIFPSCCDANIGARVLFPSCYVNYETYPFYNASVGAAPPPPLPALPPPPSSTTTGSPGKGGVSSRVFIAIVVPIGVSIMIFVVGFWFVSSRRAKKKYNAMKEANGNMENSQNFILAK</sequence>
<proteinExistence type="predicted"/>
<dbReference type="Proteomes" id="UP001062846">
    <property type="component" value="Chromosome 13"/>
</dbReference>
<comment type="caution">
    <text evidence="1">The sequence shown here is derived from an EMBL/GenBank/DDBJ whole genome shotgun (WGS) entry which is preliminary data.</text>
</comment>
<organism evidence="1 2">
    <name type="scientific">Rhododendron molle</name>
    <name type="common">Chinese azalea</name>
    <name type="synonym">Azalea mollis</name>
    <dbReference type="NCBI Taxonomy" id="49168"/>
    <lineage>
        <taxon>Eukaryota</taxon>
        <taxon>Viridiplantae</taxon>
        <taxon>Streptophyta</taxon>
        <taxon>Embryophyta</taxon>
        <taxon>Tracheophyta</taxon>
        <taxon>Spermatophyta</taxon>
        <taxon>Magnoliopsida</taxon>
        <taxon>eudicotyledons</taxon>
        <taxon>Gunneridae</taxon>
        <taxon>Pentapetalae</taxon>
        <taxon>asterids</taxon>
        <taxon>Ericales</taxon>
        <taxon>Ericaceae</taxon>
        <taxon>Ericoideae</taxon>
        <taxon>Rhodoreae</taxon>
        <taxon>Rhododendron</taxon>
    </lineage>
</organism>
<protein>
    <submittedName>
        <fullName evidence="1">Uncharacterized protein</fullName>
    </submittedName>
</protein>
<dbReference type="EMBL" id="CM046400">
    <property type="protein sequence ID" value="KAI8525202.1"/>
    <property type="molecule type" value="Genomic_DNA"/>
</dbReference>
<keyword evidence="2" id="KW-1185">Reference proteome</keyword>
<evidence type="ECO:0000313" key="2">
    <source>
        <dbReference type="Proteomes" id="UP001062846"/>
    </source>
</evidence>
<gene>
    <name evidence="1" type="ORF">RHMOL_Rhmol13G0210900</name>
</gene>
<evidence type="ECO:0000313" key="1">
    <source>
        <dbReference type="EMBL" id="KAI8525202.1"/>
    </source>
</evidence>
<reference evidence="1" key="1">
    <citation type="submission" date="2022-02" db="EMBL/GenBank/DDBJ databases">
        <title>Plant Genome Project.</title>
        <authorList>
            <person name="Zhang R.-G."/>
        </authorList>
    </citation>
    <scope>NUCLEOTIDE SEQUENCE</scope>
    <source>
        <strain evidence="1">AT1</strain>
    </source>
</reference>
<accession>A0ACC0L9G5</accession>
<name>A0ACC0L9G5_RHOML</name>